<keyword evidence="2" id="KW-1185">Reference proteome</keyword>
<proteinExistence type="predicted"/>
<sequence length="214" mass="25582">MKDDNKLVKDIQNKIHQILKGENTENDYSHKLKCKVPLYQTIDCQKLCNKLAKFNEQYLIDESEKNQIAINDKVLKSYKFNSVLSKRRLTKSLQQKTKSQISNYTHRSQDKQNKIFNTEWMEYQNIYDLHNLLSPNSLDMSPAYDEVEFIKSKIKKRHQLDIVIPHSSRNLIKNNKPKNFIDLDQIYIVQPNKTLTSRIIFKQNHNRESQRKHY</sequence>
<dbReference type="OrthoDB" id="307272at2759"/>
<dbReference type="AlphaFoldDB" id="A0A8S1LMC1"/>
<evidence type="ECO:0000313" key="1">
    <source>
        <dbReference type="EMBL" id="CAD8066493.1"/>
    </source>
</evidence>
<gene>
    <name evidence="1" type="ORF">PSON_ATCC_30995.1.T0210363</name>
</gene>
<comment type="caution">
    <text evidence="1">The sequence shown here is derived from an EMBL/GenBank/DDBJ whole genome shotgun (WGS) entry which is preliminary data.</text>
</comment>
<name>A0A8S1LMC1_9CILI</name>
<dbReference type="EMBL" id="CAJJDN010000021">
    <property type="protein sequence ID" value="CAD8066493.1"/>
    <property type="molecule type" value="Genomic_DNA"/>
</dbReference>
<reference evidence="1" key="1">
    <citation type="submission" date="2021-01" db="EMBL/GenBank/DDBJ databases">
        <authorList>
            <consortium name="Genoscope - CEA"/>
            <person name="William W."/>
        </authorList>
    </citation>
    <scope>NUCLEOTIDE SEQUENCE</scope>
</reference>
<accession>A0A8S1LMC1</accession>
<organism evidence="1 2">
    <name type="scientific">Paramecium sonneborni</name>
    <dbReference type="NCBI Taxonomy" id="65129"/>
    <lineage>
        <taxon>Eukaryota</taxon>
        <taxon>Sar</taxon>
        <taxon>Alveolata</taxon>
        <taxon>Ciliophora</taxon>
        <taxon>Intramacronucleata</taxon>
        <taxon>Oligohymenophorea</taxon>
        <taxon>Peniculida</taxon>
        <taxon>Parameciidae</taxon>
        <taxon>Paramecium</taxon>
    </lineage>
</organism>
<dbReference type="Proteomes" id="UP000692954">
    <property type="component" value="Unassembled WGS sequence"/>
</dbReference>
<evidence type="ECO:0000313" key="2">
    <source>
        <dbReference type="Proteomes" id="UP000692954"/>
    </source>
</evidence>
<protein>
    <submittedName>
        <fullName evidence="1">Uncharacterized protein</fullName>
    </submittedName>
</protein>